<comment type="caution">
    <text evidence="2">The sequence shown here is derived from an EMBL/GenBank/DDBJ whole genome shotgun (WGS) entry which is preliminary data.</text>
</comment>
<evidence type="ECO:0000256" key="1">
    <source>
        <dbReference type="SAM" id="MobiDB-lite"/>
    </source>
</evidence>
<name>A0A366LDW6_9ACTN</name>
<proteinExistence type="predicted"/>
<reference evidence="2 3" key="1">
    <citation type="submission" date="2018-06" db="EMBL/GenBank/DDBJ databases">
        <title>Sphaerisporangium craniellae sp. nov., isolated from a marine sponge in the South China Sea.</title>
        <authorList>
            <person name="Li L."/>
        </authorList>
    </citation>
    <scope>NUCLEOTIDE SEQUENCE [LARGE SCALE GENOMIC DNA]</scope>
    <source>
        <strain evidence="2 3">LHW63015</strain>
    </source>
</reference>
<keyword evidence="3" id="KW-1185">Reference proteome</keyword>
<accession>A0A366LDW6</accession>
<gene>
    <name evidence="2" type="ORF">DP939_44665</name>
</gene>
<feature type="region of interest" description="Disordered" evidence="1">
    <location>
        <begin position="1"/>
        <end position="22"/>
    </location>
</feature>
<dbReference type="Proteomes" id="UP000253303">
    <property type="component" value="Unassembled WGS sequence"/>
</dbReference>
<dbReference type="EMBL" id="QMEY01000053">
    <property type="protein sequence ID" value="RBQ11683.1"/>
    <property type="molecule type" value="Genomic_DNA"/>
</dbReference>
<protein>
    <submittedName>
        <fullName evidence="2">Uncharacterized protein</fullName>
    </submittedName>
</protein>
<organism evidence="2 3">
    <name type="scientific">Spongiactinospora rosea</name>
    <dbReference type="NCBI Taxonomy" id="2248750"/>
    <lineage>
        <taxon>Bacteria</taxon>
        <taxon>Bacillati</taxon>
        <taxon>Actinomycetota</taxon>
        <taxon>Actinomycetes</taxon>
        <taxon>Streptosporangiales</taxon>
        <taxon>Streptosporangiaceae</taxon>
        <taxon>Spongiactinospora</taxon>
    </lineage>
</organism>
<evidence type="ECO:0000313" key="2">
    <source>
        <dbReference type="EMBL" id="RBQ11683.1"/>
    </source>
</evidence>
<sequence length="63" mass="6802">MAEGLLDNFQFDSGSEPHGGGSVAQIVQADRWQSWLSTAMTRSLTSVFGLRRMGCQPSWAIAG</sequence>
<evidence type="ECO:0000313" key="3">
    <source>
        <dbReference type="Proteomes" id="UP000253303"/>
    </source>
</evidence>
<dbReference type="AlphaFoldDB" id="A0A366LDW6"/>